<protein>
    <submittedName>
        <fullName evidence="1">Uncharacterized protein</fullName>
    </submittedName>
</protein>
<dbReference type="EMBL" id="JAGGLB010000019">
    <property type="protein sequence ID" value="MBP1993558.1"/>
    <property type="molecule type" value="Genomic_DNA"/>
</dbReference>
<accession>A0ABS4J152</accession>
<keyword evidence="2" id="KW-1185">Reference proteome</keyword>
<comment type="caution">
    <text evidence="1">The sequence shown here is derived from an EMBL/GenBank/DDBJ whole genome shotgun (WGS) entry which is preliminary data.</text>
</comment>
<name>A0ABS4J152_9BACL</name>
<dbReference type="Proteomes" id="UP001519287">
    <property type="component" value="Unassembled WGS sequence"/>
</dbReference>
<sequence length="127" mass="14898">MGKRQHPPLKEHVCLEISYFRVCSGMLSDIFKYSRMKMQGEIACKRRSAEGVNLEKVNLSGTRDLHWTQLWRVPGHTYGHPRGNLLKDEFLRGNSQVQRTEQKVCIYDTYFLLFFACFGHYNHKDAT</sequence>
<evidence type="ECO:0000313" key="1">
    <source>
        <dbReference type="EMBL" id="MBP1993558.1"/>
    </source>
</evidence>
<gene>
    <name evidence="1" type="ORF">J2Z66_005180</name>
</gene>
<evidence type="ECO:0000313" key="2">
    <source>
        <dbReference type="Proteomes" id="UP001519287"/>
    </source>
</evidence>
<reference evidence="1 2" key="1">
    <citation type="submission" date="2021-03" db="EMBL/GenBank/DDBJ databases">
        <title>Genomic Encyclopedia of Type Strains, Phase IV (KMG-IV): sequencing the most valuable type-strain genomes for metagenomic binning, comparative biology and taxonomic classification.</title>
        <authorList>
            <person name="Goeker M."/>
        </authorList>
    </citation>
    <scope>NUCLEOTIDE SEQUENCE [LARGE SCALE GENOMIC DNA]</scope>
    <source>
        <strain evidence="1 2">DSM 26048</strain>
    </source>
</reference>
<organism evidence="1 2">
    <name type="scientific">Paenibacillus eucommiae</name>
    <dbReference type="NCBI Taxonomy" id="1355755"/>
    <lineage>
        <taxon>Bacteria</taxon>
        <taxon>Bacillati</taxon>
        <taxon>Bacillota</taxon>
        <taxon>Bacilli</taxon>
        <taxon>Bacillales</taxon>
        <taxon>Paenibacillaceae</taxon>
        <taxon>Paenibacillus</taxon>
    </lineage>
</organism>
<proteinExistence type="predicted"/>